<accession>A0ABS8EXG0</accession>
<gene>
    <name evidence="1" type="ORF">LKD42_11520</name>
</gene>
<dbReference type="Proteomes" id="UP001299235">
    <property type="component" value="Unassembled WGS sequence"/>
</dbReference>
<dbReference type="Pfam" id="PF18941">
    <property type="entry name" value="DUF5688"/>
    <property type="match status" value="1"/>
</dbReference>
<dbReference type="RefSeq" id="WP_248835781.1">
    <property type="nucleotide sequence ID" value="NZ_JAJEQE010000045.1"/>
</dbReference>
<reference evidence="1 2" key="1">
    <citation type="submission" date="2021-10" db="EMBL/GenBank/DDBJ databases">
        <title>Anaerobic single-cell dispensing facilitates the cultivation of human gut bacteria.</title>
        <authorList>
            <person name="Afrizal A."/>
        </authorList>
    </citation>
    <scope>NUCLEOTIDE SEQUENCE [LARGE SCALE GENOMIC DNA]</scope>
    <source>
        <strain evidence="1 2">CLA-AA-H246</strain>
    </source>
</reference>
<evidence type="ECO:0000313" key="1">
    <source>
        <dbReference type="EMBL" id="MCC2149873.1"/>
    </source>
</evidence>
<evidence type="ECO:0000313" key="2">
    <source>
        <dbReference type="Proteomes" id="UP001299235"/>
    </source>
</evidence>
<keyword evidence="2" id="KW-1185">Reference proteome</keyword>
<dbReference type="EMBL" id="JAJEQE010000045">
    <property type="protein sequence ID" value="MCC2149873.1"/>
    <property type="molecule type" value="Genomic_DNA"/>
</dbReference>
<comment type="caution">
    <text evidence="1">The sequence shown here is derived from an EMBL/GenBank/DDBJ whole genome shotgun (WGS) entry which is preliminary data.</text>
</comment>
<proteinExistence type="predicted"/>
<protein>
    <submittedName>
        <fullName evidence="1">DUF5688 family protein</fullName>
    </submittedName>
</protein>
<name>A0ABS8EXG0_9FIRM</name>
<sequence>MMGRLSLEDFMQEVKEKLQKRYKNLKVFTSENIKNNGTKVYAVTIVNRASSVSPCTNVEGYYKKFESGECDMEEIIMDIAEVYEKNVLNHDFAVHVFSNYDNAASHVRGRLINTEKNTELLKEVPHREFLDLSLIYVVELEYEEQKRVLSMRINNEHIKFWGVTEEDLYSQVKNNMDEMDESSFCSMEEVFKEMIGSGGEEVLEDLSGAYPPMYVLTNKRRLNGAVEILDAKVLRRCADVFGKDFIVIPSSIHECLLVPVSEEINDFDYIAKIVRDINDTQVPKDEILSYHVYKYDKQTETMMIVA</sequence>
<organism evidence="1 2">
    <name type="scientific">Hominisplanchenecus faecis</name>
    <dbReference type="NCBI Taxonomy" id="2885351"/>
    <lineage>
        <taxon>Bacteria</taxon>
        <taxon>Bacillati</taxon>
        <taxon>Bacillota</taxon>
        <taxon>Clostridia</taxon>
        <taxon>Lachnospirales</taxon>
        <taxon>Lachnospiraceae</taxon>
        <taxon>Hominisplanchenecus</taxon>
    </lineage>
</organism>
<dbReference type="InterPro" id="IPR043743">
    <property type="entry name" value="DUF5688"/>
</dbReference>